<dbReference type="InterPro" id="IPR006574">
    <property type="entry name" value="PRY"/>
</dbReference>
<dbReference type="Proteomes" id="UP000438429">
    <property type="component" value="Unassembled WGS sequence"/>
</dbReference>
<evidence type="ECO:0000256" key="3">
    <source>
        <dbReference type="ARBA" id="ARBA00022771"/>
    </source>
</evidence>
<keyword evidence="3 6" id="KW-0863">Zinc-finger</keyword>
<dbReference type="Gene3D" id="3.30.40.10">
    <property type="entry name" value="Zinc/RING finger domain, C3HC4 (zinc finger)"/>
    <property type="match status" value="1"/>
</dbReference>
<keyword evidence="7" id="KW-0175">Coiled coil</keyword>
<dbReference type="SUPFAM" id="SSF57850">
    <property type="entry name" value="RING/U-box"/>
    <property type="match status" value="1"/>
</dbReference>
<dbReference type="InterPro" id="IPR003879">
    <property type="entry name" value="Butyrophylin_SPRY"/>
</dbReference>
<dbReference type="InterPro" id="IPR051051">
    <property type="entry name" value="E3_ubiq-ligase_TRIM/RNF"/>
</dbReference>
<feature type="domain" description="B30.2/SPRY" evidence="10">
    <location>
        <begin position="438"/>
        <end position="633"/>
    </location>
</feature>
<feature type="domain" description="B box-type" evidence="9">
    <location>
        <begin position="239"/>
        <end position="279"/>
    </location>
</feature>
<keyword evidence="4" id="KW-0862">Zinc</keyword>
<evidence type="ECO:0000259" key="8">
    <source>
        <dbReference type="PROSITE" id="PS50089"/>
    </source>
</evidence>
<dbReference type="PANTHER" id="PTHR25465:SF49">
    <property type="entry name" value="BLOODTHIRSTY-RELATED GENE FAMILY, MEMBER 1-RELATED"/>
    <property type="match status" value="1"/>
</dbReference>
<feature type="domain" description="RING-type" evidence="8">
    <location>
        <begin position="92"/>
        <end position="132"/>
    </location>
</feature>
<dbReference type="Pfam" id="PF13445">
    <property type="entry name" value="zf-RING_UBOX"/>
    <property type="match status" value="1"/>
</dbReference>
<dbReference type="InterPro" id="IPR001870">
    <property type="entry name" value="B30.2/SPRY"/>
</dbReference>
<evidence type="ECO:0000313" key="11">
    <source>
        <dbReference type="EMBL" id="KAF0028851.1"/>
    </source>
</evidence>
<sequence length="634" mass="71653">MLDENTRVHVLSVVLKYRTRVHVLSCSPPLQTHELLIELIFIHELMMKLQLLKTYCVDVDQMYMKNKFSVGGVRGVGSSPGGRVLSEEQFSCSICLEVFVEPVSTPCGHSFCKACLQGYWTHSKKFCCPMCKKTYSRRPEMSVNRVLAEISSQFQGLMMEGAAASRGSTLSLGPDPQGPDTGDFARPGEVPCDACIGRKLKALKSCVNCPGSFCETHLRQHRKVKSLISHRLIEPTFHLEEKICKKHERLLEVYCRSDHVCVCTSCAEASHKSHDIVSTDHEWKKKVTNLGKRRSELKHLIKERAKKLEEIKQSIKVIKASAQRELEESWQVYAELQRLVEHSQAELVELIATRQREAERHAQELARGLENELSQLRRRSNELEAHAQTRDKVIFLQNLATLPPPPEPADWSAVSINTDLYLGTVRTSVSGLVDKFQEELKRLYGKELRKLQNYSSEVILDPATAQRNLVVSDDGRQVKYEERKTSHSEGPKRFSPALFVLGREGLSSGRHYWEVDVGRKTAWTLGVTRASARRKGEIKLSPEGGYWCLWLKNGEVKALAASRLPLALPAQPAKVGIFLDYDGGRISFYDVKSRLHLYTFADSFGESLFPIFSPCLVQEGKNTWPLTIAPVKHT</sequence>
<dbReference type="Pfam" id="PF25600">
    <property type="entry name" value="TRIM_CC"/>
    <property type="match status" value="1"/>
</dbReference>
<keyword evidence="2" id="KW-0479">Metal-binding</keyword>
<comment type="caution">
    <text evidence="11">The sequence shown here is derived from an EMBL/GenBank/DDBJ whole genome shotgun (WGS) entry which is preliminary data.</text>
</comment>
<dbReference type="Pfam" id="PF13765">
    <property type="entry name" value="PRY"/>
    <property type="match status" value="1"/>
</dbReference>
<evidence type="ECO:0000259" key="9">
    <source>
        <dbReference type="PROSITE" id="PS50119"/>
    </source>
</evidence>
<dbReference type="Gene3D" id="2.60.120.920">
    <property type="match status" value="1"/>
</dbReference>
<dbReference type="InterPro" id="IPR027370">
    <property type="entry name" value="Znf-RING_euk"/>
</dbReference>
<dbReference type="InterPro" id="IPR003877">
    <property type="entry name" value="SPRY_dom"/>
</dbReference>
<evidence type="ECO:0000256" key="4">
    <source>
        <dbReference type="ARBA" id="ARBA00022833"/>
    </source>
</evidence>
<dbReference type="SUPFAM" id="SSF57845">
    <property type="entry name" value="B-box zinc-binding domain"/>
    <property type="match status" value="1"/>
</dbReference>
<dbReference type="Gene3D" id="3.30.160.60">
    <property type="entry name" value="Classic Zinc Finger"/>
    <property type="match status" value="1"/>
</dbReference>
<accession>A0A6A4SCN3</accession>
<dbReference type="InterPro" id="IPR001841">
    <property type="entry name" value="Znf_RING"/>
</dbReference>
<evidence type="ECO:0000256" key="7">
    <source>
        <dbReference type="SAM" id="Coils"/>
    </source>
</evidence>
<dbReference type="CDD" id="cd19769">
    <property type="entry name" value="Bbox2_TRIM16-like"/>
    <property type="match status" value="1"/>
</dbReference>
<dbReference type="Pfam" id="PF00643">
    <property type="entry name" value="zf-B_box"/>
    <property type="match status" value="1"/>
</dbReference>
<gene>
    <name evidence="11" type="ORF">F2P81_017956</name>
</gene>
<dbReference type="PROSITE" id="PS00518">
    <property type="entry name" value="ZF_RING_1"/>
    <property type="match status" value="1"/>
</dbReference>
<dbReference type="GO" id="GO:0008270">
    <property type="term" value="F:zinc ion binding"/>
    <property type="evidence" value="ECO:0007669"/>
    <property type="project" value="UniProtKB-KW"/>
</dbReference>
<organism evidence="11 12">
    <name type="scientific">Scophthalmus maximus</name>
    <name type="common">Turbot</name>
    <name type="synonym">Psetta maxima</name>
    <dbReference type="NCBI Taxonomy" id="52904"/>
    <lineage>
        <taxon>Eukaryota</taxon>
        <taxon>Metazoa</taxon>
        <taxon>Chordata</taxon>
        <taxon>Craniata</taxon>
        <taxon>Vertebrata</taxon>
        <taxon>Euteleostomi</taxon>
        <taxon>Actinopterygii</taxon>
        <taxon>Neopterygii</taxon>
        <taxon>Teleostei</taxon>
        <taxon>Neoteleostei</taxon>
        <taxon>Acanthomorphata</taxon>
        <taxon>Carangaria</taxon>
        <taxon>Pleuronectiformes</taxon>
        <taxon>Pleuronectoidei</taxon>
        <taxon>Scophthalmidae</taxon>
        <taxon>Scophthalmus</taxon>
    </lineage>
</organism>
<dbReference type="InterPro" id="IPR013320">
    <property type="entry name" value="ConA-like_dom_sf"/>
</dbReference>
<keyword evidence="1" id="KW-0399">Innate immunity</keyword>
<dbReference type="SMART" id="SM00449">
    <property type="entry name" value="SPRY"/>
    <property type="match status" value="1"/>
</dbReference>
<feature type="coiled-coil region" evidence="7">
    <location>
        <begin position="308"/>
        <end position="386"/>
    </location>
</feature>
<dbReference type="PRINTS" id="PR01407">
    <property type="entry name" value="BUTYPHLNCDUF"/>
</dbReference>
<dbReference type="InterPro" id="IPR000315">
    <property type="entry name" value="Znf_B-box"/>
</dbReference>
<evidence type="ECO:0000256" key="6">
    <source>
        <dbReference type="PROSITE-ProRule" id="PRU00024"/>
    </source>
</evidence>
<dbReference type="SMART" id="SM00184">
    <property type="entry name" value="RING"/>
    <property type="match status" value="1"/>
</dbReference>
<dbReference type="CDD" id="cd19802">
    <property type="entry name" value="Bbox1_TRIM8-like"/>
    <property type="match status" value="1"/>
</dbReference>
<dbReference type="PROSITE" id="PS50089">
    <property type="entry name" value="ZF_RING_2"/>
    <property type="match status" value="1"/>
</dbReference>
<dbReference type="AlphaFoldDB" id="A0A6A4SCN3"/>
<dbReference type="InterPro" id="IPR013083">
    <property type="entry name" value="Znf_RING/FYVE/PHD"/>
</dbReference>
<dbReference type="SMART" id="SM00336">
    <property type="entry name" value="BBOX"/>
    <property type="match status" value="1"/>
</dbReference>
<dbReference type="CDD" id="cd13733">
    <property type="entry name" value="SPRY_PRY_C-I_1"/>
    <property type="match status" value="1"/>
</dbReference>
<proteinExistence type="predicted"/>
<dbReference type="PROSITE" id="PS50119">
    <property type="entry name" value="ZF_BBOX"/>
    <property type="match status" value="1"/>
</dbReference>
<evidence type="ECO:0000313" key="12">
    <source>
        <dbReference type="Proteomes" id="UP000438429"/>
    </source>
</evidence>
<reference evidence="11 12" key="1">
    <citation type="submission" date="2019-06" db="EMBL/GenBank/DDBJ databases">
        <title>Draft genomes of female and male turbot (Scophthalmus maximus).</title>
        <authorList>
            <person name="Xu H."/>
            <person name="Xu X.-W."/>
            <person name="Shao C."/>
            <person name="Chen S."/>
        </authorList>
    </citation>
    <scope>NUCLEOTIDE SEQUENCE [LARGE SCALE GENOMIC DNA]</scope>
    <source>
        <strain evidence="11">Ysfricsl-2016a</strain>
        <tissue evidence="11">Blood</tissue>
    </source>
</reference>
<dbReference type="FunFam" id="2.60.120.920:FF:000004">
    <property type="entry name" value="Butyrophilin subfamily 1 member A1"/>
    <property type="match status" value="1"/>
</dbReference>
<keyword evidence="5" id="KW-0391">Immunity</keyword>
<evidence type="ECO:0000259" key="10">
    <source>
        <dbReference type="PROSITE" id="PS50188"/>
    </source>
</evidence>
<name>A0A6A4SCN3_SCOMX</name>
<dbReference type="GO" id="GO:0045087">
    <property type="term" value="P:innate immune response"/>
    <property type="evidence" value="ECO:0007669"/>
    <property type="project" value="UniProtKB-KW"/>
</dbReference>
<dbReference type="InterPro" id="IPR058030">
    <property type="entry name" value="TRIM8/14/16/25/29/45/65_CC"/>
</dbReference>
<evidence type="ECO:0000256" key="5">
    <source>
        <dbReference type="ARBA" id="ARBA00022859"/>
    </source>
</evidence>
<dbReference type="Gene3D" id="4.10.830.40">
    <property type="match status" value="1"/>
</dbReference>
<evidence type="ECO:0000256" key="2">
    <source>
        <dbReference type="ARBA" id="ARBA00022723"/>
    </source>
</evidence>
<dbReference type="SMART" id="SM00589">
    <property type="entry name" value="PRY"/>
    <property type="match status" value="1"/>
</dbReference>
<dbReference type="Pfam" id="PF00622">
    <property type="entry name" value="SPRY"/>
    <property type="match status" value="1"/>
</dbReference>
<protein>
    <recommendedName>
        <fullName evidence="13">Zinc-binding protein A33-like</fullName>
    </recommendedName>
</protein>
<dbReference type="InterPro" id="IPR017907">
    <property type="entry name" value="Znf_RING_CS"/>
</dbReference>
<dbReference type="InterPro" id="IPR043136">
    <property type="entry name" value="B30.2/SPRY_sf"/>
</dbReference>
<dbReference type="PANTHER" id="PTHR25465">
    <property type="entry name" value="B-BOX DOMAIN CONTAINING"/>
    <property type="match status" value="1"/>
</dbReference>
<dbReference type="EMBL" id="VEVO01000016">
    <property type="protein sequence ID" value="KAF0028851.1"/>
    <property type="molecule type" value="Genomic_DNA"/>
</dbReference>
<dbReference type="PROSITE" id="PS50188">
    <property type="entry name" value="B302_SPRY"/>
    <property type="match status" value="1"/>
</dbReference>
<evidence type="ECO:0008006" key="13">
    <source>
        <dbReference type="Google" id="ProtNLM"/>
    </source>
</evidence>
<dbReference type="SUPFAM" id="SSF49899">
    <property type="entry name" value="Concanavalin A-like lectins/glucanases"/>
    <property type="match status" value="1"/>
</dbReference>
<dbReference type="GO" id="GO:0005737">
    <property type="term" value="C:cytoplasm"/>
    <property type="evidence" value="ECO:0007669"/>
    <property type="project" value="UniProtKB-ARBA"/>
</dbReference>
<evidence type="ECO:0000256" key="1">
    <source>
        <dbReference type="ARBA" id="ARBA00022588"/>
    </source>
</evidence>